<feature type="binding site" evidence="8">
    <location>
        <begin position="12"/>
        <end position="20"/>
    </location>
    <ligand>
        <name>ATP</name>
        <dbReference type="ChEBI" id="CHEBI:30616"/>
    </ligand>
</feature>
<sequence length="229" mass="24243">MTKPIPVLTIDGPGGAGKGTISSLVAERLGWHLLDSGALYRLTATAAVKHGIALDDEAAVAALAESLDVAFPIENGKPRTLLEGDEVSQAIRTEQTGELASQVAALPAVRAALLQRQRDFQKAPGLVADGRDMGTVVFVDAPLKIFLTASAEERARRRHLQLQEAGMNASLSSLLKEIQARDARDTQRSVAPLKPADDAITLDTTRLSIPEVVERLAELLAQKGLASGT</sequence>
<evidence type="ECO:0000313" key="10">
    <source>
        <dbReference type="EMBL" id="MBE0402325.1"/>
    </source>
</evidence>
<proteinExistence type="inferred from homology"/>
<dbReference type="Gene3D" id="3.40.50.300">
    <property type="entry name" value="P-loop containing nucleotide triphosphate hydrolases"/>
    <property type="match status" value="1"/>
</dbReference>
<dbReference type="InterPro" id="IPR011994">
    <property type="entry name" value="Cytidylate_kinase_dom"/>
</dbReference>
<comment type="caution">
    <text evidence="10">The sequence shown here is derived from an EMBL/GenBank/DDBJ whole genome shotgun (WGS) entry which is preliminary data.</text>
</comment>
<evidence type="ECO:0000259" key="9">
    <source>
        <dbReference type="Pfam" id="PF02224"/>
    </source>
</evidence>
<protein>
    <recommendedName>
        <fullName evidence="8">Cytidylate kinase</fullName>
        <shortName evidence="8">CK</shortName>
        <ecNumber evidence="8">2.7.4.25</ecNumber>
    </recommendedName>
    <alternativeName>
        <fullName evidence="8">Cytidine monophosphate kinase</fullName>
        <shortName evidence="8">CMP kinase</shortName>
    </alternativeName>
</protein>
<evidence type="ECO:0000256" key="3">
    <source>
        <dbReference type="ARBA" id="ARBA00022741"/>
    </source>
</evidence>
<evidence type="ECO:0000313" key="11">
    <source>
        <dbReference type="Proteomes" id="UP000754821"/>
    </source>
</evidence>
<dbReference type="InterPro" id="IPR027417">
    <property type="entry name" value="P-loop_NTPase"/>
</dbReference>
<dbReference type="HAMAP" id="MF_00238">
    <property type="entry name" value="Cytidyl_kinase_type1"/>
    <property type="match status" value="1"/>
</dbReference>
<gene>
    <name evidence="8 10" type="primary">cmk</name>
    <name evidence="10" type="ORF">EI163_01925</name>
</gene>
<evidence type="ECO:0000256" key="5">
    <source>
        <dbReference type="ARBA" id="ARBA00022840"/>
    </source>
</evidence>
<keyword evidence="5 8" id="KW-0067">ATP-binding</keyword>
<comment type="subcellular location">
    <subcellularLocation>
        <location evidence="8">Cytoplasm</location>
    </subcellularLocation>
</comment>
<dbReference type="RefSeq" id="WP_192526516.1">
    <property type="nucleotide sequence ID" value="NZ_RRZC01000001.1"/>
</dbReference>
<keyword evidence="11" id="KW-1185">Reference proteome</keyword>
<feature type="domain" description="Cytidylate kinase" evidence="9">
    <location>
        <begin position="9"/>
        <end position="220"/>
    </location>
</feature>
<dbReference type="PANTHER" id="PTHR21299">
    <property type="entry name" value="CYTIDYLATE KINASE/PANTOATE-BETA-ALANINE LIGASE"/>
    <property type="match status" value="1"/>
</dbReference>
<evidence type="ECO:0000256" key="7">
    <source>
        <dbReference type="ARBA" id="ARBA00048478"/>
    </source>
</evidence>
<evidence type="ECO:0000256" key="6">
    <source>
        <dbReference type="ARBA" id="ARBA00047615"/>
    </source>
</evidence>
<comment type="similarity">
    <text evidence="1 8">Belongs to the cytidylate kinase family. Type 1 subfamily.</text>
</comment>
<reference evidence="10 11" key="1">
    <citation type="submission" date="2020-07" db="EMBL/GenBank/DDBJ databases">
        <title>Halophilic bacteria isolated from french cheeses.</title>
        <authorList>
            <person name="Kothe C.I."/>
            <person name="Farah-Kraiem B."/>
            <person name="Renault P."/>
            <person name="Dridi B."/>
        </authorList>
    </citation>
    <scope>NUCLEOTIDE SEQUENCE [LARGE SCALE GENOMIC DNA]</scope>
    <source>
        <strain evidence="10 11">FME16</strain>
    </source>
</reference>
<dbReference type="Proteomes" id="UP000754821">
    <property type="component" value="Unassembled WGS sequence"/>
</dbReference>
<keyword evidence="4 8" id="KW-0418">Kinase</keyword>
<keyword evidence="2 8" id="KW-0808">Transferase</keyword>
<dbReference type="InterPro" id="IPR003136">
    <property type="entry name" value="Cytidylate_kin"/>
</dbReference>
<dbReference type="NCBIfam" id="TIGR00017">
    <property type="entry name" value="cmk"/>
    <property type="match status" value="1"/>
</dbReference>
<dbReference type="GO" id="GO:0016301">
    <property type="term" value="F:kinase activity"/>
    <property type="evidence" value="ECO:0007669"/>
    <property type="project" value="UniProtKB-KW"/>
</dbReference>
<organism evidence="10 11">
    <name type="scientific">Halomonas citrativorans</name>
    <dbReference type="NCBI Taxonomy" id="2742612"/>
    <lineage>
        <taxon>Bacteria</taxon>
        <taxon>Pseudomonadati</taxon>
        <taxon>Pseudomonadota</taxon>
        <taxon>Gammaproteobacteria</taxon>
        <taxon>Oceanospirillales</taxon>
        <taxon>Halomonadaceae</taxon>
        <taxon>Halomonas</taxon>
    </lineage>
</organism>
<dbReference type="PANTHER" id="PTHR21299:SF2">
    <property type="entry name" value="CYTIDYLATE KINASE"/>
    <property type="match status" value="1"/>
</dbReference>
<dbReference type="SUPFAM" id="SSF52540">
    <property type="entry name" value="P-loop containing nucleoside triphosphate hydrolases"/>
    <property type="match status" value="1"/>
</dbReference>
<comment type="catalytic activity">
    <reaction evidence="6 8">
        <text>dCMP + ATP = dCDP + ADP</text>
        <dbReference type="Rhea" id="RHEA:25094"/>
        <dbReference type="ChEBI" id="CHEBI:30616"/>
        <dbReference type="ChEBI" id="CHEBI:57566"/>
        <dbReference type="ChEBI" id="CHEBI:58593"/>
        <dbReference type="ChEBI" id="CHEBI:456216"/>
        <dbReference type="EC" id="2.7.4.25"/>
    </reaction>
</comment>
<keyword evidence="3 8" id="KW-0547">Nucleotide-binding</keyword>
<dbReference type="EC" id="2.7.4.25" evidence="8"/>
<dbReference type="EMBL" id="RRZC01000001">
    <property type="protein sequence ID" value="MBE0402325.1"/>
    <property type="molecule type" value="Genomic_DNA"/>
</dbReference>
<evidence type="ECO:0000256" key="8">
    <source>
        <dbReference type="HAMAP-Rule" id="MF_00238"/>
    </source>
</evidence>
<dbReference type="CDD" id="cd02020">
    <property type="entry name" value="CMPK"/>
    <property type="match status" value="1"/>
</dbReference>
<keyword evidence="8" id="KW-0963">Cytoplasm</keyword>
<dbReference type="Pfam" id="PF02224">
    <property type="entry name" value="Cytidylate_kin"/>
    <property type="match status" value="1"/>
</dbReference>
<accession>A0ABR9F757</accession>
<name>A0ABR9F757_9GAMM</name>
<comment type="catalytic activity">
    <reaction evidence="7 8">
        <text>CMP + ATP = CDP + ADP</text>
        <dbReference type="Rhea" id="RHEA:11600"/>
        <dbReference type="ChEBI" id="CHEBI:30616"/>
        <dbReference type="ChEBI" id="CHEBI:58069"/>
        <dbReference type="ChEBI" id="CHEBI:60377"/>
        <dbReference type="ChEBI" id="CHEBI:456216"/>
        <dbReference type="EC" id="2.7.4.25"/>
    </reaction>
</comment>
<evidence type="ECO:0000256" key="1">
    <source>
        <dbReference type="ARBA" id="ARBA00009427"/>
    </source>
</evidence>
<evidence type="ECO:0000256" key="4">
    <source>
        <dbReference type="ARBA" id="ARBA00022777"/>
    </source>
</evidence>
<evidence type="ECO:0000256" key="2">
    <source>
        <dbReference type="ARBA" id="ARBA00022679"/>
    </source>
</evidence>